<feature type="DNA-binding region" description="OmpR/PhoB-type" evidence="7">
    <location>
        <begin position="128"/>
        <end position="230"/>
    </location>
</feature>
<evidence type="ECO:0000313" key="10">
    <source>
        <dbReference type="EMBL" id="NQE32729.1"/>
    </source>
</evidence>
<proteinExistence type="predicted"/>
<evidence type="ECO:0000256" key="4">
    <source>
        <dbReference type="ARBA" id="ARBA00023125"/>
    </source>
</evidence>
<dbReference type="InterPro" id="IPR001789">
    <property type="entry name" value="Sig_transdc_resp-reg_receiver"/>
</dbReference>
<keyword evidence="1 6" id="KW-0597">Phosphoprotein</keyword>
<keyword evidence="2" id="KW-0902">Two-component regulatory system</keyword>
<sequence>MTTDTAPKILVVDDDPSIRTLVHRFLTQKYQVDSAADGETALELFEKFKPLLVVLDWNLPDTTGYLLCQEMQRRTNVFVVMLSSRTDEADKVKIMSAGADDYICKPFGLAELAIRIEVVLRRMRPVTPSRIVFDRFAIDSARREATLNDRIINLTALEFNILYLLASHSGESWSRQQLIEKIWGWNCDDTGEDQLVTVHIGQIRKKMIQADATGSQFIKTVRGYGYRFEPPSRMAMANCQFI</sequence>
<dbReference type="SMART" id="SM00448">
    <property type="entry name" value="REC"/>
    <property type="match status" value="1"/>
</dbReference>
<dbReference type="SUPFAM" id="SSF52172">
    <property type="entry name" value="CheY-like"/>
    <property type="match status" value="1"/>
</dbReference>
<evidence type="ECO:0000256" key="3">
    <source>
        <dbReference type="ARBA" id="ARBA00023015"/>
    </source>
</evidence>
<evidence type="ECO:0000256" key="6">
    <source>
        <dbReference type="PROSITE-ProRule" id="PRU00169"/>
    </source>
</evidence>
<comment type="caution">
    <text evidence="10">The sequence shown here is derived from an EMBL/GenBank/DDBJ whole genome shotgun (WGS) entry which is preliminary data.</text>
</comment>
<protein>
    <submittedName>
        <fullName evidence="10">Alkaline phosphatase synthesis transcriptional regulatory protein SphR</fullName>
    </submittedName>
</protein>
<evidence type="ECO:0000256" key="1">
    <source>
        <dbReference type="ARBA" id="ARBA00022553"/>
    </source>
</evidence>
<evidence type="ECO:0000313" key="11">
    <source>
        <dbReference type="Proteomes" id="UP000702425"/>
    </source>
</evidence>
<keyword evidence="5" id="KW-0804">Transcription</keyword>
<gene>
    <name evidence="10" type="primary">sphR_1</name>
    <name evidence="10" type="ORF">E5S67_00445</name>
</gene>
<dbReference type="CDD" id="cd17574">
    <property type="entry name" value="REC_OmpR"/>
    <property type="match status" value="1"/>
</dbReference>
<evidence type="ECO:0000256" key="2">
    <source>
        <dbReference type="ARBA" id="ARBA00023012"/>
    </source>
</evidence>
<dbReference type="RefSeq" id="WP_172185071.1">
    <property type="nucleotide sequence ID" value="NZ_CAWPPK010000263.1"/>
</dbReference>
<dbReference type="PANTHER" id="PTHR48111:SF1">
    <property type="entry name" value="TWO-COMPONENT RESPONSE REGULATOR ORR33"/>
    <property type="match status" value="1"/>
</dbReference>
<accession>A0ABX2CQN4</accession>
<evidence type="ECO:0000256" key="5">
    <source>
        <dbReference type="ARBA" id="ARBA00023163"/>
    </source>
</evidence>
<dbReference type="Proteomes" id="UP000702425">
    <property type="component" value="Unassembled WGS sequence"/>
</dbReference>
<dbReference type="SMART" id="SM00862">
    <property type="entry name" value="Trans_reg_C"/>
    <property type="match status" value="1"/>
</dbReference>
<dbReference type="Pfam" id="PF00072">
    <property type="entry name" value="Response_reg"/>
    <property type="match status" value="1"/>
</dbReference>
<evidence type="ECO:0000259" key="9">
    <source>
        <dbReference type="PROSITE" id="PS51755"/>
    </source>
</evidence>
<dbReference type="PANTHER" id="PTHR48111">
    <property type="entry name" value="REGULATOR OF RPOS"/>
    <property type="match status" value="1"/>
</dbReference>
<feature type="domain" description="OmpR/PhoB-type" evidence="9">
    <location>
        <begin position="128"/>
        <end position="230"/>
    </location>
</feature>
<name>A0ABX2CQN4_9CYAN</name>
<dbReference type="PROSITE" id="PS50110">
    <property type="entry name" value="RESPONSE_REGULATORY"/>
    <property type="match status" value="1"/>
</dbReference>
<dbReference type="Gene3D" id="1.10.10.10">
    <property type="entry name" value="Winged helix-like DNA-binding domain superfamily/Winged helix DNA-binding domain"/>
    <property type="match status" value="1"/>
</dbReference>
<dbReference type="PROSITE" id="PS51755">
    <property type="entry name" value="OMPR_PHOB"/>
    <property type="match status" value="1"/>
</dbReference>
<dbReference type="InterPro" id="IPR039420">
    <property type="entry name" value="WalR-like"/>
</dbReference>
<dbReference type="Gene3D" id="3.40.50.2300">
    <property type="match status" value="1"/>
</dbReference>
<dbReference type="InterPro" id="IPR001867">
    <property type="entry name" value="OmpR/PhoB-type_DNA-bd"/>
</dbReference>
<keyword evidence="4 7" id="KW-0238">DNA-binding</keyword>
<dbReference type="Pfam" id="PF00486">
    <property type="entry name" value="Trans_reg_C"/>
    <property type="match status" value="1"/>
</dbReference>
<keyword evidence="3" id="KW-0805">Transcription regulation</keyword>
<dbReference type="InterPro" id="IPR011006">
    <property type="entry name" value="CheY-like_superfamily"/>
</dbReference>
<keyword evidence="11" id="KW-1185">Reference proteome</keyword>
<reference evidence="10 11" key="1">
    <citation type="journal article" date="2020" name="Sci. Rep.">
        <title>A novel cyanobacterial geosmin producer, revising GeoA distribution and dispersion patterns in Bacteria.</title>
        <authorList>
            <person name="Churro C."/>
            <person name="Semedo-Aguiar A.P."/>
            <person name="Silva A.D."/>
            <person name="Pereira-Leal J.B."/>
            <person name="Leite R.B."/>
        </authorList>
    </citation>
    <scope>NUCLEOTIDE SEQUENCE [LARGE SCALE GENOMIC DNA]</scope>
    <source>
        <strain evidence="10 11">IPMA8</strain>
    </source>
</reference>
<evidence type="ECO:0000256" key="7">
    <source>
        <dbReference type="PROSITE-ProRule" id="PRU01091"/>
    </source>
</evidence>
<dbReference type="InterPro" id="IPR036388">
    <property type="entry name" value="WH-like_DNA-bd_sf"/>
</dbReference>
<feature type="modified residue" description="4-aspartylphosphate" evidence="6">
    <location>
        <position position="56"/>
    </location>
</feature>
<organism evidence="10 11">
    <name type="scientific">Microcoleus asticus IPMA8</name>
    <dbReference type="NCBI Taxonomy" id="2563858"/>
    <lineage>
        <taxon>Bacteria</taxon>
        <taxon>Bacillati</taxon>
        <taxon>Cyanobacteriota</taxon>
        <taxon>Cyanophyceae</taxon>
        <taxon>Oscillatoriophycideae</taxon>
        <taxon>Oscillatoriales</taxon>
        <taxon>Microcoleaceae</taxon>
        <taxon>Microcoleus</taxon>
        <taxon>Microcoleus asticus</taxon>
    </lineage>
</organism>
<dbReference type="CDD" id="cd00383">
    <property type="entry name" value="trans_reg_C"/>
    <property type="match status" value="1"/>
</dbReference>
<feature type="domain" description="Response regulatory" evidence="8">
    <location>
        <begin position="8"/>
        <end position="120"/>
    </location>
</feature>
<evidence type="ECO:0000259" key="8">
    <source>
        <dbReference type="PROSITE" id="PS50110"/>
    </source>
</evidence>
<dbReference type="EMBL" id="SRRZ01000005">
    <property type="protein sequence ID" value="NQE32729.1"/>
    <property type="molecule type" value="Genomic_DNA"/>
</dbReference>